<name>A0A3A6R323_9VIBR</name>
<dbReference type="RefSeq" id="WP_120029494.1">
    <property type="nucleotide sequence ID" value="NZ_QVMU01000001.1"/>
</dbReference>
<organism evidence="3 4">
    <name type="scientific">Vibrio sinensis</name>
    <dbReference type="NCBI Taxonomy" id="2302434"/>
    <lineage>
        <taxon>Bacteria</taxon>
        <taxon>Pseudomonadati</taxon>
        <taxon>Pseudomonadota</taxon>
        <taxon>Gammaproteobacteria</taxon>
        <taxon>Vibrionales</taxon>
        <taxon>Vibrionaceae</taxon>
        <taxon>Vibrio</taxon>
    </lineage>
</organism>
<comment type="caution">
    <text evidence="3">The sequence shown here is derived from an EMBL/GenBank/DDBJ whole genome shotgun (WGS) entry which is preliminary data.</text>
</comment>
<feature type="chain" id="PRO_5017217763" evidence="2">
    <location>
        <begin position="22"/>
        <end position="234"/>
    </location>
</feature>
<keyword evidence="4" id="KW-1185">Reference proteome</keyword>
<dbReference type="OrthoDB" id="5906383at2"/>
<feature type="signal peptide" evidence="2">
    <location>
        <begin position="1"/>
        <end position="21"/>
    </location>
</feature>
<feature type="region of interest" description="Disordered" evidence="1">
    <location>
        <begin position="104"/>
        <end position="175"/>
    </location>
</feature>
<dbReference type="EMBL" id="QVMU01000001">
    <property type="protein sequence ID" value="RJX75744.1"/>
    <property type="molecule type" value="Genomic_DNA"/>
</dbReference>
<evidence type="ECO:0000256" key="2">
    <source>
        <dbReference type="SAM" id="SignalP"/>
    </source>
</evidence>
<dbReference type="Proteomes" id="UP000273252">
    <property type="component" value="Unassembled WGS sequence"/>
</dbReference>
<reference evidence="3 4" key="1">
    <citation type="submission" date="2018-08" db="EMBL/GenBank/DDBJ databases">
        <title>Vibrio isolated from the Eastern China Marginal Seas.</title>
        <authorList>
            <person name="Li Y."/>
        </authorList>
    </citation>
    <scope>NUCLEOTIDE SEQUENCE [LARGE SCALE GENOMIC DNA]</scope>
    <source>
        <strain evidence="3 4">BEI233</strain>
    </source>
</reference>
<evidence type="ECO:0000313" key="4">
    <source>
        <dbReference type="Proteomes" id="UP000273252"/>
    </source>
</evidence>
<gene>
    <name evidence="3" type="ORF">DZ860_03465</name>
</gene>
<feature type="compositionally biased region" description="Low complexity" evidence="1">
    <location>
        <begin position="138"/>
        <end position="149"/>
    </location>
</feature>
<evidence type="ECO:0000313" key="3">
    <source>
        <dbReference type="EMBL" id="RJX75744.1"/>
    </source>
</evidence>
<dbReference type="AlphaFoldDB" id="A0A3A6R323"/>
<evidence type="ECO:0000256" key="1">
    <source>
        <dbReference type="SAM" id="MobiDB-lite"/>
    </source>
</evidence>
<proteinExistence type="predicted"/>
<sequence length="234" mass="23966">MSNLTWVGGVLCACLSSSTLAALPHLDRLEPLESHELASYRAGFSFDDDFFINIGLNIATSINGDTLFTNEIANLLIQNGQLIATKPIEETFVTVVQIGQNNTIEIPTPVSPSTPAAPTTPTPSVPSTPTGGNGSGNAGSSVASTPANNGGNGGGATTPVVTPPTAPTAPTFTQVSMPNLGIDPTAISRIIQNSLDGTVLGLGTVINIDAQVGGVIKQLESNSKLQQALQLHLQ</sequence>
<keyword evidence="2" id="KW-0732">Signal</keyword>
<feature type="compositionally biased region" description="Low complexity" evidence="1">
    <location>
        <begin position="107"/>
        <end position="117"/>
    </location>
</feature>
<accession>A0A3A6R323</accession>
<protein>
    <submittedName>
        <fullName evidence="3">Uncharacterized protein</fullName>
    </submittedName>
</protein>